<evidence type="ECO:0000256" key="2">
    <source>
        <dbReference type="ARBA" id="ARBA00006523"/>
    </source>
</evidence>
<gene>
    <name evidence="11" type="ORF">H744_2c2814</name>
</gene>
<evidence type="ECO:0000256" key="6">
    <source>
        <dbReference type="ARBA" id="ARBA00022692"/>
    </source>
</evidence>
<feature type="transmembrane region" description="Helical" evidence="9">
    <location>
        <begin position="7"/>
        <end position="32"/>
    </location>
</feature>
<protein>
    <submittedName>
        <fullName evidence="11">Sugar efflux system</fullName>
    </submittedName>
</protein>
<organism evidence="11 12">
    <name type="scientific">Photobacterium gaetbulicola Gung47</name>
    <dbReference type="NCBI Taxonomy" id="658445"/>
    <lineage>
        <taxon>Bacteria</taxon>
        <taxon>Pseudomonadati</taxon>
        <taxon>Pseudomonadota</taxon>
        <taxon>Gammaproteobacteria</taxon>
        <taxon>Vibrionales</taxon>
        <taxon>Vibrionaceae</taxon>
        <taxon>Photobacterium</taxon>
    </lineage>
</organism>
<evidence type="ECO:0000256" key="4">
    <source>
        <dbReference type="ARBA" id="ARBA00022475"/>
    </source>
</evidence>
<feature type="transmembrane region" description="Helical" evidence="9">
    <location>
        <begin position="364"/>
        <end position="385"/>
    </location>
</feature>
<comment type="subcellular location">
    <subcellularLocation>
        <location evidence="1">Cell membrane</location>
        <topology evidence="1">Multi-pass membrane protein</topology>
    </subcellularLocation>
</comment>
<dbReference type="PATRIC" id="fig|658445.3.peg.4858"/>
<dbReference type="AlphaFoldDB" id="A0A0C5WST3"/>
<dbReference type="InterPro" id="IPR020846">
    <property type="entry name" value="MFS_dom"/>
</dbReference>
<dbReference type="PANTHER" id="PTHR23535">
    <property type="entry name" value="SUGAR EFFLUX TRANSPORTER A-RELATED"/>
    <property type="match status" value="1"/>
</dbReference>
<dbReference type="GO" id="GO:0005886">
    <property type="term" value="C:plasma membrane"/>
    <property type="evidence" value="ECO:0007669"/>
    <property type="project" value="UniProtKB-SubCell"/>
</dbReference>
<dbReference type="GO" id="GO:0022857">
    <property type="term" value="F:transmembrane transporter activity"/>
    <property type="evidence" value="ECO:0007669"/>
    <property type="project" value="InterPro"/>
</dbReference>
<evidence type="ECO:0000259" key="10">
    <source>
        <dbReference type="PROSITE" id="PS50850"/>
    </source>
</evidence>
<dbReference type="EMBL" id="CP005974">
    <property type="protein sequence ID" value="AJR09467.1"/>
    <property type="molecule type" value="Genomic_DNA"/>
</dbReference>
<feature type="domain" description="Major facilitator superfamily (MFS) profile" evidence="10">
    <location>
        <begin position="209"/>
        <end position="392"/>
    </location>
</feature>
<keyword evidence="6 9" id="KW-0812">Transmembrane</keyword>
<evidence type="ECO:0000313" key="12">
    <source>
        <dbReference type="Proteomes" id="UP000032303"/>
    </source>
</evidence>
<dbReference type="OrthoDB" id="7337792at2"/>
<feature type="transmembrane region" description="Helical" evidence="9">
    <location>
        <begin position="298"/>
        <end position="319"/>
    </location>
</feature>
<keyword evidence="3" id="KW-0813">Transport</keyword>
<dbReference type="PANTHER" id="PTHR23535:SF2">
    <property type="entry name" value="SUGAR EFFLUX TRANSPORTER A-RELATED"/>
    <property type="match status" value="1"/>
</dbReference>
<reference evidence="11 12" key="1">
    <citation type="submission" date="2013-05" db="EMBL/GenBank/DDBJ databases">
        <title>Complete genome sequence of the lipase-producing bacterium Photobacterium gaetbulicola Gung47.</title>
        <authorList>
            <person name="Kim Y.-O."/>
        </authorList>
    </citation>
    <scope>NUCLEOTIDE SEQUENCE [LARGE SCALE GENOMIC DNA]</scope>
    <source>
        <strain evidence="11 12">Gung47</strain>
    </source>
</reference>
<dbReference type="HOGENOM" id="CLU_055598_3_0_6"/>
<dbReference type="InterPro" id="IPR036259">
    <property type="entry name" value="MFS_trans_sf"/>
</dbReference>
<name>A0A0C5WST3_9GAMM</name>
<dbReference type="CDD" id="cd17471">
    <property type="entry name" value="MFS_Set"/>
    <property type="match status" value="1"/>
</dbReference>
<dbReference type="InterPro" id="IPR011701">
    <property type="entry name" value="MFS"/>
</dbReference>
<feature type="transmembrane region" description="Helical" evidence="9">
    <location>
        <begin position="275"/>
        <end position="292"/>
    </location>
</feature>
<feature type="transmembrane region" description="Helical" evidence="9">
    <location>
        <begin position="209"/>
        <end position="232"/>
    </location>
</feature>
<feature type="transmembrane region" description="Helical" evidence="9">
    <location>
        <begin position="159"/>
        <end position="180"/>
    </location>
</feature>
<dbReference type="SUPFAM" id="SSF103473">
    <property type="entry name" value="MFS general substrate transporter"/>
    <property type="match status" value="1"/>
</dbReference>
<evidence type="ECO:0000256" key="5">
    <source>
        <dbReference type="ARBA" id="ARBA00022597"/>
    </source>
</evidence>
<evidence type="ECO:0000256" key="3">
    <source>
        <dbReference type="ARBA" id="ARBA00022448"/>
    </source>
</evidence>
<feature type="transmembrane region" description="Helical" evidence="9">
    <location>
        <begin position="97"/>
        <end position="119"/>
    </location>
</feature>
<sequence>MERRVTLVFILLSFIIGLCGSFFGPLSSLFIVEELGATPIMLSAYMVTAVSCSVIVSQYMARRSDRGWKRKRILLISLISNFILVFSFTLVREYYLALLIVAIFGSISGAGFGQLFALAREYGDECLKDGRQFLATMRAGTSVAWVFGAPIAFMVKASFGFAATFSISAFIVLLAIYITYKSVPNCNQKNEVAVMQVGHVRNALLRFDVLLYSSVIILAFSANSLYLTTMPLYLSQELMLDDKWFGVLFGVAALFEIPAMILSGRLARAIGSTRVMLLGTISGVVFFSLMLLGKEVHYFVLAQVFNGIFVGTCAALGMVAMQDMMKNQLGVASTLFSNLLQISSLLGGAFVGIVGQLVSYYANFYLSLILISLSALLLCIFCFVVKPSYQYS</sequence>
<evidence type="ECO:0000313" key="11">
    <source>
        <dbReference type="EMBL" id="AJR09467.1"/>
    </source>
</evidence>
<accession>A0A0C5WST3</accession>
<dbReference type="Proteomes" id="UP000032303">
    <property type="component" value="Chromosome 2"/>
</dbReference>
<keyword evidence="4" id="KW-1003">Cell membrane</keyword>
<evidence type="ECO:0000256" key="9">
    <source>
        <dbReference type="SAM" id="Phobius"/>
    </source>
</evidence>
<evidence type="ECO:0000256" key="8">
    <source>
        <dbReference type="ARBA" id="ARBA00023136"/>
    </source>
</evidence>
<dbReference type="STRING" id="658445.H744_2c2814"/>
<keyword evidence="8 9" id="KW-0472">Membrane</keyword>
<feature type="transmembrane region" description="Helical" evidence="9">
    <location>
        <begin position="38"/>
        <end position="61"/>
    </location>
</feature>
<feature type="transmembrane region" description="Helical" evidence="9">
    <location>
        <begin position="339"/>
        <end position="358"/>
    </location>
</feature>
<feature type="transmembrane region" description="Helical" evidence="9">
    <location>
        <begin position="131"/>
        <end position="153"/>
    </location>
</feature>
<dbReference type="KEGG" id="pgb:H744_2c2814"/>
<keyword evidence="12" id="KW-1185">Reference proteome</keyword>
<feature type="transmembrane region" description="Helical" evidence="9">
    <location>
        <begin position="244"/>
        <end position="263"/>
    </location>
</feature>
<evidence type="ECO:0000256" key="1">
    <source>
        <dbReference type="ARBA" id="ARBA00004651"/>
    </source>
</evidence>
<feature type="transmembrane region" description="Helical" evidence="9">
    <location>
        <begin position="73"/>
        <end position="91"/>
    </location>
</feature>
<comment type="similarity">
    <text evidence="2">Belongs to the major facilitator superfamily. Set transporter family.</text>
</comment>
<keyword evidence="7 9" id="KW-1133">Transmembrane helix</keyword>
<proteinExistence type="inferred from homology"/>
<evidence type="ECO:0000256" key="7">
    <source>
        <dbReference type="ARBA" id="ARBA00022989"/>
    </source>
</evidence>
<keyword evidence="5" id="KW-0762">Sugar transport</keyword>
<dbReference type="PROSITE" id="PS50850">
    <property type="entry name" value="MFS"/>
    <property type="match status" value="1"/>
</dbReference>
<dbReference type="Pfam" id="PF07690">
    <property type="entry name" value="MFS_1"/>
    <property type="match status" value="2"/>
</dbReference>
<dbReference type="Gene3D" id="1.20.1250.20">
    <property type="entry name" value="MFS general substrate transporter like domains"/>
    <property type="match status" value="2"/>
</dbReference>